<comment type="caution">
    <text evidence="7">The sequence shown here is derived from an EMBL/GenBank/DDBJ whole genome shotgun (WGS) entry which is preliminary data.</text>
</comment>
<feature type="compositionally biased region" description="Basic and acidic residues" evidence="6">
    <location>
        <begin position="344"/>
        <end position="366"/>
    </location>
</feature>
<evidence type="ECO:0000256" key="2">
    <source>
        <dbReference type="ARBA" id="ARBA00004496"/>
    </source>
</evidence>
<keyword evidence="8" id="KW-1185">Reference proteome</keyword>
<evidence type="ECO:0000313" key="8">
    <source>
        <dbReference type="Proteomes" id="UP001066276"/>
    </source>
</evidence>
<name>A0AAV7UDZ2_PLEWA</name>
<organism evidence="7 8">
    <name type="scientific">Pleurodeles waltl</name>
    <name type="common">Iberian ribbed newt</name>
    <dbReference type="NCBI Taxonomy" id="8319"/>
    <lineage>
        <taxon>Eukaryota</taxon>
        <taxon>Metazoa</taxon>
        <taxon>Chordata</taxon>
        <taxon>Craniata</taxon>
        <taxon>Vertebrata</taxon>
        <taxon>Euteleostomi</taxon>
        <taxon>Amphibia</taxon>
        <taxon>Batrachia</taxon>
        <taxon>Caudata</taxon>
        <taxon>Salamandroidea</taxon>
        <taxon>Salamandridae</taxon>
        <taxon>Pleurodelinae</taxon>
        <taxon>Pleurodeles</taxon>
    </lineage>
</organism>
<dbReference type="InterPro" id="IPR026752">
    <property type="entry name" value="Cavin_fam"/>
</dbReference>
<reference evidence="7" key="1">
    <citation type="journal article" date="2022" name="bioRxiv">
        <title>Sequencing and chromosome-scale assembly of the giantPleurodeles waltlgenome.</title>
        <authorList>
            <person name="Brown T."/>
            <person name="Elewa A."/>
            <person name="Iarovenko S."/>
            <person name="Subramanian E."/>
            <person name="Araus A.J."/>
            <person name="Petzold A."/>
            <person name="Susuki M."/>
            <person name="Suzuki K.-i.T."/>
            <person name="Hayashi T."/>
            <person name="Toyoda A."/>
            <person name="Oliveira C."/>
            <person name="Osipova E."/>
            <person name="Leigh N.D."/>
            <person name="Simon A."/>
            <person name="Yun M.H."/>
        </authorList>
    </citation>
    <scope>NUCLEOTIDE SEQUENCE</scope>
    <source>
        <strain evidence="7">20211129_DDA</strain>
        <tissue evidence="7">Liver</tissue>
    </source>
</reference>
<feature type="compositionally biased region" description="Low complexity" evidence="6">
    <location>
        <begin position="31"/>
        <end position="43"/>
    </location>
</feature>
<evidence type="ECO:0008006" key="9">
    <source>
        <dbReference type="Google" id="ProtNLM"/>
    </source>
</evidence>
<dbReference type="PANTHER" id="PTHR15240">
    <property type="entry name" value="CAVIN"/>
    <property type="match status" value="1"/>
</dbReference>
<dbReference type="Proteomes" id="UP001066276">
    <property type="component" value="Chromosome 3_1"/>
</dbReference>
<evidence type="ECO:0000256" key="1">
    <source>
        <dbReference type="ARBA" id="ARBA00004345"/>
    </source>
</evidence>
<proteinExistence type="inferred from homology"/>
<dbReference type="GO" id="GO:0005737">
    <property type="term" value="C:cytoplasm"/>
    <property type="evidence" value="ECO:0007669"/>
    <property type="project" value="UniProtKB-SubCell"/>
</dbReference>
<sequence length="421" mass="47301">MGEGAMQAEKMSSGNLQPHSTQPESQELQVPSPAESPRSSPSPGATDTIQDGTHVNAITVLTLLDKLLVMLDSVQENQLKMEKRQIELEGSVKVIQGDLTKLAKSHTSTSNAVSKLLDKSRKVSANMRDVRERMDRQYSQVKRLESNHSMLLRRNNFKVLIFQEENEIPANVFVKEPPLTPSITEGQEEPNNENKTAEETLHTVELSSDEEISHDIEGLEDMDDKLEESRAEKIKRSSLKKVGSLKKAFSRENIEKKMNKIGTKIVSPERREKIKKSFTHTHHKASSSFKVPPLTFSVKKVNEGENSNEDEKPKKAEVEVQLSKENEKISVNELLSEMASTQKGEIKAVVDSMEKEAEENKEKSKNNELPITEDNEEFEEAQETSALKHPTSEPKEDADVKEDLREDQTPNPAALQIDQTA</sequence>
<dbReference type="Pfam" id="PF15237">
    <property type="entry name" value="PTRF_SDPR"/>
    <property type="match status" value="1"/>
</dbReference>
<protein>
    <recommendedName>
        <fullName evidence="9">Serum deprivation-response protein</fullName>
    </recommendedName>
</protein>
<accession>A0AAV7UDZ2</accession>
<evidence type="ECO:0000256" key="4">
    <source>
        <dbReference type="ARBA" id="ARBA00022490"/>
    </source>
</evidence>
<comment type="similarity">
    <text evidence="3">Belongs to the CAVIN family.</text>
</comment>
<dbReference type="AlphaFoldDB" id="A0AAV7UDZ2"/>
<keyword evidence="4" id="KW-0963">Cytoplasm</keyword>
<dbReference type="PANTHER" id="PTHR15240:SF1">
    <property type="entry name" value="CAVEOLAE-ASSOCIATED PROTEIN 2"/>
    <property type="match status" value="1"/>
</dbReference>
<feature type="compositionally biased region" description="Polar residues" evidence="6">
    <location>
        <begin position="10"/>
        <end position="29"/>
    </location>
</feature>
<evidence type="ECO:0000313" key="7">
    <source>
        <dbReference type="EMBL" id="KAJ1187063.1"/>
    </source>
</evidence>
<feature type="compositionally biased region" description="Basic and acidic residues" evidence="6">
    <location>
        <begin position="390"/>
        <end position="408"/>
    </location>
</feature>
<evidence type="ECO:0000256" key="6">
    <source>
        <dbReference type="SAM" id="MobiDB-lite"/>
    </source>
</evidence>
<feature type="compositionally biased region" description="Acidic residues" evidence="6">
    <location>
        <begin position="371"/>
        <end position="382"/>
    </location>
</feature>
<gene>
    <name evidence="7" type="ORF">NDU88_003842</name>
</gene>
<comment type="subcellular location">
    <subcellularLocation>
        <location evidence="2">Cytoplasm</location>
    </subcellularLocation>
    <subcellularLocation>
        <location evidence="1">Membrane</location>
        <location evidence="1">Caveola</location>
    </subcellularLocation>
</comment>
<feature type="region of interest" description="Disordered" evidence="6">
    <location>
        <begin position="340"/>
        <end position="421"/>
    </location>
</feature>
<dbReference type="EMBL" id="JANPWB010000005">
    <property type="protein sequence ID" value="KAJ1187063.1"/>
    <property type="molecule type" value="Genomic_DNA"/>
</dbReference>
<evidence type="ECO:0000256" key="3">
    <source>
        <dbReference type="ARBA" id="ARBA00008836"/>
    </source>
</evidence>
<dbReference type="GO" id="GO:0005901">
    <property type="term" value="C:caveola"/>
    <property type="evidence" value="ECO:0007669"/>
    <property type="project" value="UniProtKB-SubCell"/>
</dbReference>
<evidence type="ECO:0000256" key="5">
    <source>
        <dbReference type="ARBA" id="ARBA00023136"/>
    </source>
</evidence>
<feature type="region of interest" description="Disordered" evidence="6">
    <location>
        <begin position="1"/>
        <end position="51"/>
    </location>
</feature>
<keyword evidence="5" id="KW-0472">Membrane</keyword>
<dbReference type="GO" id="GO:0005080">
    <property type="term" value="F:protein kinase C binding"/>
    <property type="evidence" value="ECO:0007669"/>
    <property type="project" value="TreeGrafter"/>
</dbReference>